<organism evidence="1 2">
    <name type="scientific">Weissella sagaensis</name>
    <dbReference type="NCBI Taxonomy" id="2559928"/>
    <lineage>
        <taxon>Bacteria</taxon>
        <taxon>Bacillati</taxon>
        <taxon>Bacillota</taxon>
        <taxon>Bacilli</taxon>
        <taxon>Lactobacillales</taxon>
        <taxon>Lactobacillaceae</taxon>
        <taxon>Weissella</taxon>
    </lineage>
</organism>
<evidence type="ECO:0008006" key="3">
    <source>
        <dbReference type="Google" id="ProtNLM"/>
    </source>
</evidence>
<evidence type="ECO:0000313" key="1">
    <source>
        <dbReference type="EMBL" id="MFC6178415.1"/>
    </source>
</evidence>
<reference evidence="2" key="1">
    <citation type="journal article" date="2019" name="Int. J. Syst. Evol. Microbiol.">
        <title>The Global Catalogue of Microorganisms (GCM) 10K type strain sequencing project: providing services to taxonomists for standard genome sequencing and annotation.</title>
        <authorList>
            <consortium name="The Broad Institute Genomics Platform"/>
            <consortium name="The Broad Institute Genome Sequencing Center for Infectious Disease"/>
            <person name="Wu L."/>
            <person name="Ma J."/>
        </authorList>
    </citation>
    <scope>NUCLEOTIDE SEQUENCE [LARGE SCALE GENOMIC DNA]</scope>
    <source>
        <strain evidence="2">CCM 8924</strain>
    </source>
</reference>
<protein>
    <recommendedName>
        <fullName evidence="3">Abortive infection protein-like C-terminal domain-containing protein</fullName>
    </recommendedName>
</protein>
<proteinExistence type="predicted"/>
<dbReference type="EMBL" id="JBHSSG010000008">
    <property type="protein sequence ID" value="MFC6178415.1"/>
    <property type="molecule type" value="Genomic_DNA"/>
</dbReference>
<name>A0ABW1RSL5_9LACO</name>
<gene>
    <name evidence="1" type="ORF">ACFQGR_03245</name>
</gene>
<comment type="caution">
    <text evidence="1">The sequence shown here is derived from an EMBL/GenBank/DDBJ whole genome shotgun (WGS) entry which is preliminary data.</text>
</comment>
<keyword evidence="2" id="KW-1185">Reference proteome</keyword>
<sequence length="270" mass="32052">MTSKFPQENYYGFTGERYIDFDESTYDKEIHFRIPNLFRNEAGLIASPKITDDYDQFALLDLIEFYAQNIRDIDENWNNGKYKNYRYIITYNTARVFKIFQNEVNDFFTEIGLLYTLTDKKIIERKIKDGAITDSLDKEISMIPEDGLRSLLRDAVDLYRTPNNLARQDSVEKIWDAFERLKTYYTALDKKRSSHKILEAMSHGNTKFYEMFDSEFKNLTNIGNNFGIRHHETSQQDITDPNHYDYLFSRCLSLVVLAIKYLEDDVQKNR</sequence>
<dbReference type="RefSeq" id="WP_240006004.1">
    <property type="nucleotide sequence ID" value="NZ_BJDT01000002.1"/>
</dbReference>
<evidence type="ECO:0000313" key="2">
    <source>
        <dbReference type="Proteomes" id="UP001596158"/>
    </source>
</evidence>
<dbReference type="Proteomes" id="UP001596158">
    <property type="component" value="Unassembled WGS sequence"/>
</dbReference>
<accession>A0ABW1RSL5</accession>